<dbReference type="Pfam" id="PF22666">
    <property type="entry name" value="Glyco_hydro_2_N2"/>
    <property type="match status" value="1"/>
</dbReference>
<keyword evidence="5" id="KW-1185">Reference proteome</keyword>
<dbReference type="PANTHER" id="PTHR43817:SF1">
    <property type="entry name" value="HYDROLASE, FAMILY 43, PUTATIVE (AFU_ORTHOLOGUE AFUA_3G01660)-RELATED"/>
    <property type="match status" value="1"/>
</dbReference>
<dbReference type="SUPFAM" id="SSF49785">
    <property type="entry name" value="Galactose-binding domain-like"/>
    <property type="match status" value="2"/>
</dbReference>
<dbReference type="InterPro" id="IPR054593">
    <property type="entry name" value="Beta-mannosidase-like_N2"/>
</dbReference>
<evidence type="ECO:0000313" key="4">
    <source>
        <dbReference type="EMBL" id="OAM90006.1"/>
    </source>
</evidence>
<dbReference type="InterPro" id="IPR008979">
    <property type="entry name" value="Galactose-bd-like_sf"/>
</dbReference>
<dbReference type="Gene3D" id="2.60.120.260">
    <property type="entry name" value="Galactose-binding domain-like"/>
    <property type="match status" value="2"/>
</dbReference>
<comment type="caution">
    <text evidence="4">The sequence shown here is derived from an EMBL/GenBank/DDBJ whole genome shotgun (WGS) entry which is preliminary data.</text>
</comment>
<keyword evidence="2 4" id="KW-0378">Hydrolase</keyword>
<dbReference type="Pfam" id="PF17132">
    <property type="entry name" value="Glyco_hydro_106"/>
    <property type="match status" value="1"/>
</dbReference>
<organism evidence="4 5">
    <name type="scientific">Termitidicoccus mucosus</name>
    <dbReference type="NCBI Taxonomy" id="1184151"/>
    <lineage>
        <taxon>Bacteria</taxon>
        <taxon>Pseudomonadati</taxon>
        <taxon>Verrucomicrobiota</taxon>
        <taxon>Opitutia</taxon>
        <taxon>Opitutales</taxon>
        <taxon>Opitutaceae</taxon>
        <taxon>Termitidicoccus</taxon>
    </lineage>
</organism>
<dbReference type="NCBIfam" id="NF045579">
    <property type="entry name" value="rhamnoside_JR"/>
    <property type="match status" value="1"/>
</dbReference>
<protein>
    <submittedName>
        <fullName evidence="4">Glycoside hydrolase</fullName>
    </submittedName>
</protein>
<reference evidence="4 5" key="1">
    <citation type="submission" date="2016-01" db="EMBL/GenBank/DDBJ databases">
        <title>High potential of lignocellulose degradation of a new Verrucomicrobia species.</title>
        <authorList>
            <person name="Wang Y."/>
            <person name="Shi Y."/>
            <person name="Qiu Z."/>
            <person name="Liu S."/>
            <person name="Yang H."/>
        </authorList>
    </citation>
    <scope>NUCLEOTIDE SEQUENCE [LARGE SCALE GENOMIC DNA]</scope>
    <source>
        <strain evidence="4 5">TSB47</strain>
    </source>
</reference>
<dbReference type="EMBL" id="LRRQ01000076">
    <property type="protein sequence ID" value="OAM90006.1"/>
    <property type="molecule type" value="Genomic_DNA"/>
</dbReference>
<name>A0A178ILJ8_9BACT</name>
<evidence type="ECO:0000256" key="2">
    <source>
        <dbReference type="ARBA" id="ARBA00022801"/>
    </source>
</evidence>
<dbReference type="CDD" id="cd03143">
    <property type="entry name" value="A4_beta-galactosidase_middle_domain"/>
    <property type="match status" value="1"/>
</dbReference>
<dbReference type="STRING" id="1184151.AW736_11485"/>
<evidence type="ECO:0000313" key="5">
    <source>
        <dbReference type="Proteomes" id="UP000078486"/>
    </source>
</evidence>
<evidence type="ECO:0000256" key="1">
    <source>
        <dbReference type="ARBA" id="ARBA00022729"/>
    </source>
</evidence>
<gene>
    <name evidence="4" type="ORF">AW736_11485</name>
</gene>
<dbReference type="AlphaFoldDB" id="A0A178ILJ8"/>
<proteinExistence type="predicted"/>
<accession>A0A178ILJ8</accession>
<dbReference type="GO" id="GO:0004553">
    <property type="term" value="F:hydrolase activity, hydrolyzing O-glycosyl compounds"/>
    <property type="evidence" value="ECO:0007669"/>
    <property type="project" value="UniProtKB-ARBA"/>
</dbReference>
<dbReference type="PANTHER" id="PTHR43817">
    <property type="entry name" value="GLYCOSYL HYDROLASE"/>
    <property type="match status" value="1"/>
</dbReference>
<keyword evidence="1" id="KW-0732">Signal</keyword>
<dbReference type="Proteomes" id="UP000078486">
    <property type="component" value="Unassembled WGS sequence"/>
</dbReference>
<feature type="domain" description="Beta-mannosidase-like galactose-binding" evidence="3">
    <location>
        <begin position="993"/>
        <end position="1065"/>
    </location>
</feature>
<sequence length="1115" mass="121464">MLLPLHAAPSAADPLAEGFANPPGSARPRTWWHWTRSNITKEGITKDLEWMKRAGLGGFMLADVNSGAGQETDPQIKFGTPEWYDAVRHAAAEADRLGLEMGIFSSPGWSETGGPWVKPEQAMKKLVWSELVIDATDAAGAPGGMKKISVHLPQPPSENGQIRNTRSGYYNGPSKDPTFYADSAVVAYRMPEGEKDTPPARPSVTTNHGPVDGAALLDDDLNSTLAIDAPKDGGPAWVQYEFPGKFAARAITLGGRGGSANGIPVGRVLAGDDGVNFRTLVTLPGTQLYRQGMVRTYVFEPVEAKFFRIEMTGAPIGPAATMSQQPSPPAERYVLSEAVLHGGARVHRWEEKAGFSFLFEYDTVATPAVPASDTVARREVIDLTSKMKPDGTLDWDAPPGKWCILRLGYSLTGAKNRPATPEGSGFEADKLSRRHMEAYYHGYFDPLKKALGPLYGKSLRYVMMDSWEAGTNNWSDDMLKEFRARRGYEPAPFLPALTGRVVESAGASDRFLWDFRRTLADLWAENHYGTMADLLRRDGIGIYAEAAGVSLEMPEDTLLNKSKVEIPAGEFWVRDLHPRLMYLQDVRGAASASHAYGKRLVAAESFTGGGYESPYTLKKVGDYWLAQGVNRIVFHTSAHQPLDTRPGNTMVGTHLHRNITWAGLAAPYMAYVARSSHLLQQGLFVADIAYLLDEGAPSTPPIWADGTRPTPPEGYDYDFINADVLLNRMSVAGDGRLMLPDGMSYRVLVLPGTDEMRPELLKKIDALVRGGAIVVGQKPRRSPSLAGFPACDDEVRALAAGIWGDLDGVSRTIRRVGKGTVIWGWPMDRVMAMQKIAKDFEHGGDLDTELAWLHRRDEATGTDIYYVANLIDTPQDIRARFRVSGREAELWHADDGSIAAASFEQNADGLRTTVPLRLAVREAVFVVFRKPSAEKVRAVPAAPEPVKLATLDRQPWDVAFPTGLGAPARARFEKLAPWGAHADAGVKYFSGTATYAHVFQAGHAWLADGARIVLDLGGVGDIAEVSLNGKPLGILWKPPYRIDITGALQDGDNHLEIKVTNQWTNRLVGDMALPDGEKILSSPVRPGPRGAAAPALPESGLLGPVTLWRAPVHPE</sequence>
<evidence type="ECO:0000259" key="3">
    <source>
        <dbReference type="Pfam" id="PF22666"/>
    </source>
</evidence>